<dbReference type="GO" id="GO:0016787">
    <property type="term" value="F:hydrolase activity"/>
    <property type="evidence" value="ECO:0007669"/>
    <property type="project" value="UniProtKB-KW"/>
</dbReference>
<name>A0A4Q9KNW2_PROTD</name>
<dbReference type="EMBL" id="SDMR01000001">
    <property type="protein sequence ID" value="TBT96297.1"/>
    <property type="molecule type" value="Genomic_DNA"/>
</dbReference>
<feature type="region of interest" description="Disordered" evidence="2">
    <location>
        <begin position="488"/>
        <end position="533"/>
    </location>
</feature>
<protein>
    <submittedName>
        <fullName evidence="5">DUF1737 domain-containing protein</fullName>
    </submittedName>
</protein>
<keyword evidence="1" id="KW-0378">Hydrolase</keyword>
<dbReference type="InterPro" id="IPR001279">
    <property type="entry name" value="Metallo-B-lactamas"/>
</dbReference>
<dbReference type="InterPro" id="IPR011108">
    <property type="entry name" value="RMMBL"/>
</dbReference>
<evidence type="ECO:0000313" key="5">
    <source>
        <dbReference type="EMBL" id="TBT96297.1"/>
    </source>
</evidence>
<feature type="domain" description="Beta-Casp" evidence="4">
    <location>
        <begin position="254"/>
        <end position="377"/>
    </location>
</feature>
<dbReference type="SMART" id="SM00849">
    <property type="entry name" value="Lactamase_B"/>
    <property type="match status" value="1"/>
</dbReference>
<evidence type="ECO:0000256" key="1">
    <source>
        <dbReference type="ARBA" id="ARBA00022801"/>
    </source>
</evidence>
<keyword evidence="6" id="KW-1185">Reference proteome</keyword>
<dbReference type="Gene3D" id="3.40.50.10890">
    <property type="match status" value="1"/>
</dbReference>
<dbReference type="InterPro" id="IPR013619">
    <property type="entry name" value="DUF1737"/>
</dbReference>
<evidence type="ECO:0000259" key="4">
    <source>
        <dbReference type="SMART" id="SM01027"/>
    </source>
</evidence>
<dbReference type="Pfam" id="PF07521">
    <property type="entry name" value="RMMBL"/>
    <property type="match status" value="1"/>
</dbReference>
<dbReference type="RefSeq" id="WP_131170709.1">
    <property type="nucleotide sequence ID" value="NZ_FXTL01000001.1"/>
</dbReference>
<accession>A0A4Q9KNW2</accession>
<dbReference type="InterPro" id="IPR050698">
    <property type="entry name" value="MBL"/>
</dbReference>
<dbReference type="AlphaFoldDB" id="A0A4Q9KNW2"/>
<dbReference type="Proteomes" id="UP000291933">
    <property type="component" value="Unassembled WGS sequence"/>
</dbReference>
<dbReference type="SMART" id="SM01027">
    <property type="entry name" value="Beta-Casp"/>
    <property type="match status" value="1"/>
</dbReference>
<feature type="compositionally biased region" description="Polar residues" evidence="2">
    <location>
        <begin position="507"/>
        <end position="516"/>
    </location>
</feature>
<dbReference type="PANTHER" id="PTHR11203">
    <property type="entry name" value="CLEAVAGE AND POLYADENYLATION SPECIFICITY FACTOR FAMILY MEMBER"/>
    <property type="match status" value="1"/>
</dbReference>
<organism evidence="5 6">
    <name type="scientific">Propioniciclava tarda</name>
    <dbReference type="NCBI Taxonomy" id="433330"/>
    <lineage>
        <taxon>Bacteria</taxon>
        <taxon>Bacillati</taxon>
        <taxon>Actinomycetota</taxon>
        <taxon>Actinomycetes</taxon>
        <taxon>Propionibacteriales</taxon>
        <taxon>Propionibacteriaceae</taxon>
        <taxon>Propioniciclava</taxon>
    </lineage>
</organism>
<evidence type="ECO:0000259" key="3">
    <source>
        <dbReference type="SMART" id="SM00849"/>
    </source>
</evidence>
<comment type="caution">
    <text evidence="5">The sequence shown here is derived from an EMBL/GenBank/DDBJ whole genome shotgun (WGS) entry which is preliminary data.</text>
</comment>
<dbReference type="SUPFAM" id="SSF56281">
    <property type="entry name" value="Metallo-hydrolase/oxidoreductase"/>
    <property type="match status" value="1"/>
</dbReference>
<dbReference type="Pfam" id="PF00753">
    <property type="entry name" value="Lactamase_B"/>
    <property type="match status" value="1"/>
</dbReference>
<feature type="domain" description="Metallo-beta-lactamase" evidence="3">
    <location>
        <begin position="18"/>
        <end position="249"/>
    </location>
</feature>
<dbReference type="GO" id="GO:0004521">
    <property type="term" value="F:RNA endonuclease activity"/>
    <property type="evidence" value="ECO:0007669"/>
    <property type="project" value="TreeGrafter"/>
</dbReference>
<dbReference type="InterPro" id="IPR036866">
    <property type="entry name" value="RibonucZ/Hydroxyglut_hydro"/>
</dbReference>
<dbReference type="CDD" id="cd16295">
    <property type="entry name" value="TTHA0252-CPSF-like_MBL-fold"/>
    <property type="match status" value="1"/>
</dbReference>
<dbReference type="OrthoDB" id="2971563at2"/>
<proteinExistence type="predicted"/>
<dbReference type="Gene3D" id="3.60.15.10">
    <property type="entry name" value="Ribonuclease Z/Hydroxyacylglutathione hydrolase-like"/>
    <property type="match status" value="1"/>
</dbReference>
<dbReference type="PANTHER" id="PTHR11203:SF37">
    <property type="entry name" value="INTEGRATOR COMPLEX SUBUNIT 11"/>
    <property type="match status" value="1"/>
</dbReference>
<dbReference type="Pfam" id="PF10996">
    <property type="entry name" value="Beta-Casp"/>
    <property type="match status" value="1"/>
</dbReference>
<dbReference type="Pfam" id="PF08410">
    <property type="entry name" value="DUF1737"/>
    <property type="match status" value="1"/>
</dbReference>
<evidence type="ECO:0000256" key="2">
    <source>
        <dbReference type="SAM" id="MobiDB-lite"/>
    </source>
</evidence>
<dbReference type="InterPro" id="IPR022712">
    <property type="entry name" value="Beta_Casp"/>
</dbReference>
<gene>
    <name evidence="5" type="ORF">ET996_01115</name>
</gene>
<reference evidence="5 6" key="1">
    <citation type="submission" date="2019-01" db="EMBL/GenBank/DDBJ databases">
        <title>Lactibacter flavus gen. nov., sp. nov., a novel bacterium of the family Propionibacteriaceae isolated from raw milk and dairy products.</title>
        <authorList>
            <person name="Huptas C."/>
            <person name="Wenning M."/>
            <person name="Breitenwieser F."/>
            <person name="Doll E."/>
            <person name="Von Neubeck M."/>
            <person name="Busse H.-J."/>
            <person name="Scherer S."/>
        </authorList>
    </citation>
    <scope>NUCLEOTIDE SEQUENCE [LARGE SCALE GENOMIC DNA]</scope>
    <source>
        <strain evidence="5 6">DSM 22130</strain>
    </source>
</reference>
<evidence type="ECO:0000313" key="6">
    <source>
        <dbReference type="Proteomes" id="UP000291933"/>
    </source>
</evidence>
<sequence>MANTRATLTFLGAAGTVTGSKYLLTFDDRKVMVDCGMFQGEKEWRLKNWDDFPVPPASISDVLLTHAHMDHSGMIPALVKGGFNGTIWMTEGTRRLVEIVLRDSAHLQEMEAQDANEKGYSKHTPALALYTTEDVEKALPLMKVIEFDQTVDLGGGLTALYVRAGHILGSASVLVKRADAEVLFSGDLGRHDHPILKSRGTPPGSPYVVIESTYGDREHPEPTGLEHEKMADAIRRTIARGGSVLIPAFAIDRTELVLKTLAEMRRDGRIPQCPIWVNSPMALSALDAYRNMPDEIRDDVHMDEFANLSDLHEARTRADSEALTSPESKNKPGIIISSSGMATGGRVVHHLAAMLPSPKNAVVLTGYQAVGTRGRQLLQGEKQLKMFGQYVPVKAEIVQDSEFSVHGDASDLIDWLRDLSPKPKTVFITHGEEGSATALAARIRSELGLLTVIPKYHEVVSLDPTGAAYDVVYAGDDVPGLTPEELADAHAASEDTEGVPSEAPGTRTPTGASASGWQRGDGTSAGSAGGVAGPAVTTTAPLAASFGPATSPSPLPEGKLRYRCLTGPDDAEFCKRVSAALDEGYVLHGGPSATFDGKSVVLAQAVVWPS</sequence>